<reference evidence="5 6" key="1">
    <citation type="journal article" date="2018" name="Mol. Plant">
        <title>The genome of Artemisia annua provides insight into the evolution of Asteraceae family and artemisinin biosynthesis.</title>
        <authorList>
            <person name="Shen Q."/>
            <person name="Zhang L."/>
            <person name="Liao Z."/>
            <person name="Wang S."/>
            <person name="Yan T."/>
            <person name="Shi P."/>
            <person name="Liu M."/>
            <person name="Fu X."/>
            <person name="Pan Q."/>
            <person name="Wang Y."/>
            <person name="Lv Z."/>
            <person name="Lu X."/>
            <person name="Zhang F."/>
            <person name="Jiang W."/>
            <person name="Ma Y."/>
            <person name="Chen M."/>
            <person name="Hao X."/>
            <person name="Li L."/>
            <person name="Tang Y."/>
            <person name="Lv G."/>
            <person name="Zhou Y."/>
            <person name="Sun X."/>
            <person name="Brodelius P.E."/>
            <person name="Rose J.K.C."/>
            <person name="Tang K."/>
        </authorList>
    </citation>
    <scope>NUCLEOTIDE SEQUENCE [LARGE SCALE GENOMIC DNA]</scope>
    <source>
        <strain evidence="6">cv. Huhao1</strain>
        <tissue evidence="5">Leaf</tissue>
    </source>
</reference>
<feature type="domain" description="WHIM2" evidence="4">
    <location>
        <begin position="26"/>
        <end position="66"/>
    </location>
</feature>
<dbReference type="GO" id="GO:0005634">
    <property type="term" value="C:nucleus"/>
    <property type="evidence" value="ECO:0007669"/>
    <property type="project" value="UniProtKB-SubCell"/>
</dbReference>
<dbReference type="STRING" id="35608.A0A2U1L548"/>
<dbReference type="Proteomes" id="UP000245207">
    <property type="component" value="Unassembled WGS sequence"/>
</dbReference>
<proteinExistence type="predicted"/>
<keyword evidence="5" id="KW-0540">Nuclease</keyword>
<keyword evidence="5" id="KW-0378">Hydrolase</keyword>
<dbReference type="OrthoDB" id="6159439at2759"/>
<sequence>MPTTEGSQSPLIPVTEGQDGYIAGQTDRRRNRYWQFVASISSRDPGSGRIFVELQSGGWRLIDSEEIEAAFKENIRRNSKSASDGNTTDSSPTFNIKLGETDLEKKKGMKRYRDLEKWMWKECLYMPSLSAMTHGKQRSTPLQGICEFCHGSYCFEKKTICPRCYRSFSTLGDKLCYTEPDIQDNVRNSNDQNDWDITHPIRIRYISQVKSSCLG</sequence>
<keyword evidence="5" id="KW-0255">Endonuclease</keyword>
<dbReference type="PANTHER" id="PTHR36968">
    <property type="entry name" value="HOMEOBOX-DDT DOMAIN PROTEIN RLT2"/>
    <property type="match status" value="1"/>
</dbReference>
<organism evidence="5 6">
    <name type="scientific">Artemisia annua</name>
    <name type="common">Sweet wormwood</name>
    <dbReference type="NCBI Taxonomy" id="35608"/>
    <lineage>
        <taxon>Eukaryota</taxon>
        <taxon>Viridiplantae</taxon>
        <taxon>Streptophyta</taxon>
        <taxon>Embryophyta</taxon>
        <taxon>Tracheophyta</taxon>
        <taxon>Spermatophyta</taxon>
        <taxon>Magnoliopsida</taxon>
        <taxon>eudicotyledons</taxon>
        <taxon>Gunneridae</taxon>
        <taxon>Pentapetalae</taxon>
        <taxon>asterids</taxon>
        <taxon>campanulids</taxon>
        <taxon>Asterales</taxon>
        <taxon>Asteraceae</taxon>
        <taxon>Asteroideae</taxon>
        <taxon>Anthemideae</taxon>
        <taxon>Artemisiinae</taxon>
        <taxon>Artemisia</taxon>
    </lineage>
</organism>
<evidence type="ECO:0000259" key="4">
    <source>
        <dbReference type="Pfam" id="PF15613"/>
    </source>
</evidence>
<keyword evidence="2" id="KW-0539">Nucleus</keyword>
<comment type="subcellular location">
    <subcellularLocation>
        <location evidence="1">Nucleus</location>
    </subcellularLocation>
</comment>
<dbReference type="Pfam" id="PF15613">
    <property type="entry name" value="WSD"/>
    <property type="match status" value="1"/>
</dbReference>
<dbReference type="InterPro" id="IPR028941">
    <property type="entry name" value="WHIM2_dom"/>
</dbReference>
<evidence type="ECO:0000313" key="6">
    <source>
        <dbReference type="Proteomes" id="UP000245207"/>
    </source>
</evidence>
<feature type="compositionally biased region" description="Polar residues" evidence="3">
    <location>
        <begin position="80"/>
        <end position="94"/>
    </location>
</feature>
<dbReference type="EMBL" id="PKPP01011448">
    <property type="protein sequence ID" value="PWA44120.1"/>
    <property type="molecule type" value="Genomic_DNA"/>
</dbReference>
<keyword evidence="6" id="KW-1185">Reference proteome</keyword>
<dbReference type="PANTHER" id="PTHR36968:SF13">
    <property type="entry name" value="HOMEOBOX-DDT DOMAIN PROTEIN RLT1"/>
    <property type="match status" value="1"/>
</dbReference>
<evidence type="ECO:0000313" key="5">
    <source>
        <dbReference type="EMBL" id="PWA44120.1"/>
    </source>
</evidence>
<dbReference type="GO" id="GO:0004519">
    <property type="term" value="F:endonuclease activity"/>
    <property type="evidence" value="ECO:0007669"/>
    <property type="project" value="UniProtKB-KW"/>
</dbReference>
<protein>
    <submittedName>
        <fullName evidence="5">HB1/Asxl, restriction endonuclease HTH domain-containing protein</fullName>
    </submittedName>
</protein>
<gene>
    <name evidence="5" type="ORF">CTI12_AA529300</name>
</gene>
<comment type="caution">
    <text evidence="5">The sequence shown here is derived from an EMBL/GenBank/DDBJ whole genome shotgun (WGS) entry which is preliminary data.</text>
</comment>
<evidence type="ECO:0000256" key="1">
    <source>
        <dbReference type="ARBA" id="ARBA00004123"/>
    </source>
</evidence>
<accession>A0A2U1L548</accession>
<feature type="region of interest" description="Disordered" evidence="3">
    <location>
        <begin position="76"/>
        <end position="96"/>
    </location>
</feature>
<dbReference type="GO" id="GO:0006357">
    <property type="term" value="P:regulation of transcription by RNA polymerase II"/>
    <property type="evidence" value="ECO:0007669"/>
    <property type="project" value="InterPro"/>
</dbReference>
<dbReference type="InterPro" id="IPR044977">
    <property type="entry name" value="RLT1-3"/>
</dbReference>
<evidence type="ECO:0000256" key="2">
    <source>
        <dbReference type="ARBA" id="ARBA00023242"/>
    </source>
</evidence>
<dbReference type="AlphaFoldDB" id="A0A2U1L548"/>
<evidence type="ECO:0000256" key="3">
    <source>
        <dbReference type="SAM" id="MobiDB-lite"/>
    </source>
</evidence>
<name>A0A2U1L548_ARTAN</name>